<evidence type="ECO:0000313" key="11">
    <source>
        <dbReference type="Proteomes" id="UP000238479"/>
    </source>
</evidence>
<evidence type="ECO:0000256" key="4">
    <source>
        <dbReference type="ARBA" id="ARBA00022737"/>
    </source>
</evidence>
<dbReference type="InterPro" id="IPR036640">
    <property type="entry name" value="ABC1_TM_sf"/>
</dbReference>
<evidence type="ECO:0000259" key="9">
    <source>
        <dbReference type="PROSITE" id="PS50929"/>
    </source>
</evidence>
<dbReference type="OMA" id="NEDTECE"/>
<dbReference type="PANTHER" id="PTHR45136">
    <property type="entry name" value="ABC TRANSPORTER DOMAIN-CONTAINING PROTEIN"/>
    <property type="match status" value="1"/>
</dbReference>
<dbReference type="Pfam" id="PF00005">
    <property type="entry name" value="ABC_tran"/>
    <property type="match status" value="1"/>
</dbReference>
<dbReference type="InterPro" id="IPR003439">
    <property type="entry name" value="ABC_transporter-like_ATP-bd"/>
</dbReference>
<dbReference type="InterPro" id="IPR027417">
    <property type="entry name" value="P-loop_NTPase"/>
</dbReference>
<gene>
    <name evidence="10" type="ORF">RchiOBHm_Chr2g0169791</name>
</gene>
<feature type="transmembrane region" description="Helical" evidence="8">
    <location>
        <begin position="6"/>
        <end position="26"/>
    </location>
</feature>
<keyword evidence="2" id="KW-0813">Transport</keyword>
<evidence type="ECO:0000256" key="7">
    <source>
        <dbReference type="ARBA" id="ARBA00023180"/>
    </source>
</evidence>
<dbReference type="GO" id="GO:0016887">
    <property type="term" value="F:ATP hydrolysis activity"/>
    <property type="evidence" value="ECO:0007669"/>
    <property type="project" value="InterPro"/>
</dbReference>
<dbReference type="EC" id="3.6.3.44" evidence="10"/>
<sequence length="250" mass="27964">MGLIIAWRLAILIIAVQPIVILSLYAKRVLLKRISIRATKTQEESCKLAAEAIYNHRTITAFSAQNRVLKMLDKAQETPRRENLQQSWFAGIRLGFAESITVINWGLSYWYGSRLVHQGYLTPRSVFETILILVTTGWVIANVGSMTSDLAIGLDAITSIFSILDRTTRIEHRAPEEVQVEKITSHVQFCDVYFVYPNRPNVMVLQGFSIHIEAGKSIALVGQSGSGKSTVIALIERFYDPNQGVVEIDG</sequence>
<comment type="similarity">
    <text evidence="1">Belongs to the ABC transporter superfamily. ABCB family. Multidrug resistance exporter (TC 3.A.1.201) subfamily.</text>
</comment>
<dbReference type="Pfam" id="PF00664">
    <property type="entry name" value="ABC_membrane"/>
    <property type="match status" value="1"/>
</dbReference>
<keyword evidence="4" id="KW-0677">Repeat</keyword>
<dbReference type="Gramene" id="PRQ53736">
    <property type="protein sequence ID" value="PRQ53736"/>
    <property type="gene ID" value="RchiOBHm_Chr2g0169791"/>
</dbReference>
<evidence type="ECO:0000256" key="2">
    <source>
        <dbReference type="ARBA" id="ARBA00022448"/>
    </source>
</evidence>
<comment type="caution">
    <text evidence="10">The sequence shown here is derived from an EMBL/GenBank/DDBJ whole genome shotgun (WGS) entry which is preliminary data.</text>
</comment>
<accession>A0A2P6S4Y9</accession>
<dbReference type="GO" id="GO:0005524">
    <property type="term" value="F:ATP binding"/>
    <property type="evidence" value="ECO:0007669"/>
    <property type="project" value="InterPro"/>
</dbReference>
<evidence type="ECO:0000256" key="5">
    <source>
        <dbReference type="ARBA" id="ARBA00022989"/>
    </source>
</evidence>
<dbReference type="Gene3D" id="1.20.1560.10">
    <property type="entry name" value="ABC transporter type 1, transmembrane domain"/>
    <property type="match status" value="1"/>
</dbReference>
<keyword evidence="3 8" id="KW-0812">Transmembrane</keyword>
<keyword evidence="7" id="KW-0325">Glycoprotein</keyword>
<evidence type="ECO:0000256" key="6">
    <source>
        <dbReference type="ARBA" id="ARBA00023136"/>
    </source>
</evidence>
<dbReference type="GO" id="GO:0140359">
    <property type="term" value="F:ABC-type transporter activity"/>
    <property type="evidence" value="ECO:0007669"/>
    <property type="project" value="InterPro"/>
</dbReference>
<keyword evidence="11" id="KW-1185">Reference proteome</keyword>
<organism evidence="10 11">
    <name type="scientific">Rosa chinensis</name>
    <name type="common">China rose</name>
    <dbReference type="NCBI Taxonomy" id="74649"/>
    <lineage>
        <taxon>Eukaryota</taxon>
        <taxon>Viridiplantae</taxon>
        <taxon>Streptophyta</taxon>
        <taxon>Embryophyta</taxon>
        <taxon>Tracheophyta</taxon>
        <taxon>Spermatophyta</taxon>
        <taxon>Magnoliopsida</taxon>
        <taxon>eudicotyledons</taxon>
        <taxon>Gunneridae</taxon>
        <taxon>Pentapetalae</taxon>
        <taxon>rosids</taxon>
        <taxon>fabids</taxon>
        <taxon>Rosales</taxon>
        <taxon>Rosaceae</taxon>
        <taxon>Rosoideae</taxon>
        <taxon>Rosoideae incertae sedis</taxon>
        <taxon>Rosa</taxon>
    </lineage>
</organism>
<evidence type="ECO:0000256" key="8">
    <source>
        <dbReference type="SAM" id="Phobius"/>
    </source>
</evidence>
<name>A0A2P6S4Y9_ROSCH</name>
<dbReference type="Gene3D" id="3.40.50.300">
    <property type="entry name" value="P-loop containing nucleotide triphosphate hydrolases"/>
    <property type="match status" value="1"/>
</dbReference>
<dbReference type="AlphaFoldDB" id="A0A2P6S4Y9"/>
<dbReference type="InterPro" id="IPR011527">
    <property type="entry name" value="ABC1_TM_dom"/>
</dbReference>
<reference evidence="10 11" key="1">
    <citation type="journal article" date="2018" name="Nat. Genet.">
        <title>The Rosa genome provides new insights in the design of modern roses.</title>
        <authorList>
            <person name="Bendahmane M."/>
        </authorList>
    </citation>
    <scope>NUCLEOTIDE SEQUENCE [LARGE SCALE GENOMIC DNA]</scope>
    <source>
        <strain evidence="11">cv. Old Blush</strain>
    </source>
</reference>
<keyword evidence="10" id="KW-0378">Hydrolase</keyword>
<keyword evidence="5 8" id="KW-1133">Transmembrane helix</keyword>
<evidence type="ECO:0000256" key="1">
    <source>
        <dbReference type="ARBA" id="ARBA00007577"/>
    </source>
</evidence>
<evidence type="ECO:0000256" key="3">
    <source>
        <dbReference type="ARBA" id="ARBA00022692"/>
    </source>
</evidence>
<dbReference type="PROSITE" id="PS50929">
    <property type="entry name" value="ABC_TM1F"/>
    <property type="match status" value="1"/>
</dbReference>
<dbReference type="PANTHER" id="PTHR45136:SF2">
    <property type="entry name" value="ABC TRANSPORTER DOMAIN-CONTAINING PROTEIN"/>
    <property type="match status" value="1"/>
</dbReference>
<dbReference type="GO" id="GO:0016020">
    <property type="term" value="C:membrane"/>
    <property type="evidence" value="ECO:0007669"/>
    <property type="project" value="InterPro"/>
</dbReference>
<dbReference type="Proteomes" id="UP000238479">
    <property type="component" value="Chromosome 2"/>
</dbReference>
<evidence type="ECO:0000313" key="10">
    <source>
        <dbReference type="EMBL" id="PRQ53736.1"/>
    </source>
</evidence>
<dbReference type="EMBL" id="PDCK01000040">
    <property type="protein sequence ID" value="PRQ53736.1"/>
    <property type="molecule type" value="Genomic_DNA"/>
</dbReference>
<dbReference type="SUPFAM" id="SSF52540">
    <property type="entry name" value="P-loop containing nucleoside triphosphate hydrolases"/>
    <property type="match status" value="1"/>
</dbReference>
<keyword evidence="6 8" id="KW-0472">Membrane</keyword>
<dbReference type="STRING" id="74649.A0A2P6S4Y9"/>
<proteinExistence type="inferred from homology"/>
<feature type="domain" description="ABC transmembrane type-1" evidence="9">
    <location>
        <begin position="1"/>
        <end position="151"/>
    </location>
</feature>
<protein>
    <submittedName>
        <fullName evidence="10">Putative xenobiotic-transporting ATPase</fullName>
        <ecNumber evidence="10">3.6.3.44</ecNumber>
    </submittedName>
</protein>
<dbReference type="SUPFAM" id="SSF90123">
    <property type="entry name" value="ABC transporter transmembrane region"/>
    <property type="match status" value="1"/>
</dbReference>